<dbReference type="SMART" id="SM00391">
    <property type="entry name" value="MBD"/>
    <property type="match status" value="1"/>
</dbReference>
<feature type="compositionally biased region" description="Low complexity" evidence="13">
    <location>
        <begin position="719"/>
        <end position="731"/>
    </location>
</feature>
<dbReference type="Pfam" id="PF01429">
    <property type="entry name" value="MBD"/>
    <property type="match status" value="1"/>
</dbReference>
<dbReference type="GO" id="GO:0008270">
    <property type="term" value="F:zinc ion binding"/>
    <property type="evidence" value="ECO:0007669"/>
    <property type="project" value="UniProtKB-KW"/>
</dbReference>
<evidence type="ECO:0000256" key="8">
    <source>
        <dbReference type="ARBA" id="ARBA00023117"/>
    </source>
</evidence>
<dbReference type="InterPro" id="IPR016177">
    <property type="entry name" value="DNA-bd_dom_sf"/>
</dbReference>
<evidence type="ECO:0000256" key="5">
    <source>
        <dbReference type="ARBA" id="ARBA00022833"/>
    </source>
</evidence>
<dbReference type="InterPro" id="IPR018501">
    <property type="entry name" value="DDT_dom"/>
</dbReference>
<evidence type="ECO:0000256" key="13">
    <source>
        <dbReference type="SAM" id="MobiDB-lite"/>
    </source>
</evidence>
<dbReference type="PANTHER" id="PTHR45915">
    <property type="entry name" value="TRANSCRIPTION INTERMEDIARY FACTOR"/>
    <property type="match status" value="1"/>
</dbReference>
<feature type="coiled-coil region" evidence="12">
    <location>
        <begin position="925"/>
        <end position="996"/>
    </location>
</feature>
<dbReference type="EMBL" id="ADFV01031753">
    <property type="status" value="NOT_ANNOTATED_CDS"/>
    <property type="molecule type" value="Genomic_DNA"/>
</dbReference>
<feature type="compositionally biased region" description="Acidic residues" evidence="13">
    <location>
        <begin position="264"/>
        <end position="290"/>
    </location>
</feature>
<evidence type="ECO:0000256" key="2">
    <source>
        <dbReference type="ARBA" id="ARBA00007444"/>
    </source>
</evidence>
<organism evidence="16 17">
    <name type="scientific">Nomascus leucogenys</name>
    <name type="common">Northern white-cheeked gibbon</name>
    <name type="synonym">Hylobates leucogenys</name>
    <dbReference type="NCBI Taxonomy" id="61853"/>
    <lineage>
        <taxon>Eukaryota</taxon>
        <taxon>Metazoa</taxon>
        <taxon>Chordata</taxon>
        <taxon>Craniata</taxon>
        <taxon>Vertebrata</taxon>
        <taxon>Euteleostomi</taxon>
        <taxon>Mammalia</taxon>
        <taxon>Eutheria</taxon>
        <taxon>Euarchontoglires</taxon>
        <taxon>Primates</taxon>
        <taxon>Haplorrhini</taxon>
        <taxon>Catarrhini</taxon>
        <taxon>Hylobatidae</taxon>
        <taxon>Nomascus</taxon>
    </lineage>
</organism>
<feature type="region of interest" description="Disordered" evidence="13">
    <location>
        <begin position="138"/>
        <end position="347"/>
    </location>
</feature>
<dbReference type="SMART" id="SM00571">
    <property type="entry name" value="DDT"/>
    <property type="match status" value="1"/>
</dbReference>
<keyword evidence="8" id="KW-0103">Bromodomain</keyword>
<feature type="compositionally biased region" description="Basic and acidic residues" evidence="13">
    <location>
        <begin position="306"/>
        <end position="324"/>
    </location>
</feature>
<comment type="similarity">
    <text evidence="2">Belongs to the WAL family.</text>
</comment>
<dbReference type="CDD" id="cd01397">
    <property type="entry name" value="HAT_MBD"/>
    <property type="match status" value="1"/>
</dbReference>
<dbReference type="SUPFAM" id="SSF54171">
    <property type="entry name" value="DNA-binding domain"/>
    <property type="match status" value="1"/>
</dbReference>
<feature type="compositionally biased region" description="Basic and acidic residues" evidence="13">
    <location>
        <begin position="591"/>
        <end position="604"/>
    </location>
</feature>
<dbReference type="Proteomes" id="UP000001073">
    <property type="component" value="Chromosome 17"/>
</dbReference>
<feature type="region of interest" description="Disordered" evidence="13">
    <location>
        <begin position="1"/>
        <end position="29"/>
    </location>
</feature>
<dbReference type="EMBL" id="ADFV01031756">
    <property type="status" value="NOT_ANNOTATED_CDS"/>
    <property type="molecule type" value="Genomic_DNA"/>
</dbReference>
<keyword evidence="10" id="KW-0804">Transcription</keyword>
<feature type="region of interest" description="Disordered" evidence="13">
    <location>
        <begin position="1211"/>
        <end position="1274"/>
    </location>
</feature>
<evidence type="ECO:0000259" key="15">
    <source>
        <dbReference type="PROSITE" id="PS50982"/>
    </source>
</evidence>
<dbReference type="EMBL" id="ADFV01031755">
    <property type="status" value="NOT_ANNOTATED_CDS"/>
    <property type="molecule type" value="Genomic_DNA"/>
</dbReference>
<dbReference type="GO" id="GO:0005634">
    <property type="term" value="C:nucleus"/>
    <property type="evidence" value="ECO:0007669"/>
    <property type="project" value="UniProtKB-SubCell"/>
</dbReference>
<dbReference type="Gene3D" id="3.30.890.10">
    <property type="entry name" value="Methyl-cpg-binding Protein 2, Chain A"/>
    <property type="match status" value="1"/>
</dbReference>
<feature type="compositionally biased region" description="Polar residues" evidence="13">
    <location>
        <begin position="171"/>
        <end position="193"/>
    </location>
</feature>
<reference evidence="16" key="2">
    <citation type="submission" date="2025-08" db="UniProtKB">
        <authorList>
            <consortium name="Ensembl"/>
        </authorList>
    </citation>
    <scope>IDENTIFICATION</scope>
</reference>
<feature type="region of interest" description="Disordered" evidence="13">
    <location>
        <begin position="407"/>
        <end position="445"/>
    </location>
</feature>
<dbReference type="EMBL" id="ADFV01031750">
    <property type="status" value="NOT_ANNOTATED_CDS"/>
    <property type="molecule type" value="Genomic_DNA"/>
</dbReference>
<feature type="compositionally biased region" description="Acidic residues" evidence="13">
    <location>
        <begin position="605"/>
        <end position="662"/>
    </location>
</feature>
<keyword evidence="7 12" id="KW-0175">Coiled coil</keyword>
<feature type="compositionally biased region" description="Low complexity" evidence="13">
    <location>
        <begin position="412"/>
        <end position="425"/>
    </location>
</feature>
<evidence type="ECO:0000256" key="3">
    <source>
        <dbReference type="ARBA" id="ARBA00022723"/>
    </source>
</evidence>
<feature type="domain" description="DDT" evidence="14">
    <location>
        <begin position="1033"/>
        <end position="1098"/>
    </location>
</feature>
<keyword evidence="6" id="KW-0805">Transcription regulation</keyword>
<keyword evidence="3" id="KW-0479">Metal-binding</keyword>
<name>A0A2I3H0K3_NOMLE</name>
<evidence type="ECO:0000256" key="7">
    <source>
        <dbReference type="ARBA" id="ARBA00023054"/>
    </source>
</evidence>
<evidence type="ECO:0000259" key="14">
    <source>
        <dbReference type="PROSITE" id="PS50827"/>
    </source>
</evidence>
<evidence type="ECO:0000313" key="17">
    <source>
        <dbReference type="Proteomes" id="UP000001073"/>
    </source>
</evidence>
<keyword evidence="11" id="KW-0539">Nucleus</keyword>
<feature type="compositionally biased region" description="Polar residues" evidence="13">
    <location>
        <begin position="146"/>
        <end position="163"/>
    </location>
</feature>
<dbReference type="PANTHER" id="PTHR45915:SF1">
    <property type="entry name" value="BROMODOMAIN ADJACENT TO ZINC FINGER DOMAIN PROTEIN 2B"/>
    <property type="match status" value="1"/>
</dbReference>
<reference evidence="16 17" key="1">
    <citation type="submission" date="2012-10" db="EMBL/GenBank/DDBJ databases">
        <authorList>
            <consortium name="Gibbon Genome Sequencing Consortium"/>
        </authorList>
    </citation>
    <scope>NUCLEOTIDE SEQUENCE [LARGE SCALE GENOMIC DNA]</scope>
</reference>
<dbReference type="EMBL" id="ADFV01031752">
    <property type="status" value="NOT_ANNOTATED_CDS"/>
    <property type="molecule type" value="Genomic_DNA"/>
</dbReference>
<dbReference type="PROSITE" id="PS50827">
    <property type="entry name" value="DDT"/>
    <property type="match status" value="1"/>
</dbReference>
<feature type="compositionally biased region" description="Low complexity" evidence="13">
    <location>
        <begin position="194"/>
        <end position="204"/>
    </location>
</feature>
<feature type="compositionally biased region" description="Acidic residues" evidence="13">
    <location>
        <begin position="1243"/>
        <end position="1267"/>
    </location>
</feature>
<evidence type="ECO:0000256" key="1">
    <source>
        <dbReference type="ARBA" id="ARBA00004123"/>
    </source>
</evidence>
<dbReference type="EMBL" id="ADFV01031751">
    <property type="status" value="NOT_ANNOTATED_CDS"/>
    <property type="molecule type" value="Genomic_DNA"/>
</dbReference>
<gene>
    <name evidence="16" type="primary">BAZ2B</name>
</gene>
<keyword evidence="4" id="KW-0863">Zinc-finger</keyword>
<evidence type="ECO:0000256" key="12">
    <source>
        <dbReference type="SAM" id="Coils"/>
    </source>
</evidence>
<evidence type="ECO:0000256" key="9">
    <source>
        <dbReference type="ARBA" id="ARBA00023125"/>
    </source>
</evidence>
<dbReference type="GO" id="GO:0003677">
    <property type="term" value="F:DNA binding"/>
    <property type="evidence" value="ECO:0007669"/>
    <property type="project" value="UniProtKB-KW"/>
</dbReference>
<dbReference type="EMBL" id="ADFV01031754">
    <property type="status" value="NOT_ANNOTATED_CDS"/>
    <property type="molecule type" value="Genomic_DNA"/>
</dbReference>
<protein>
    <submittedName>
        <fullName evidence="16">Bromodomain adjacent to zinc finger domain 2B</fullName>
    </submittedName>
</protein>
<dbReference type="PROSITE" id="PS50982">
    <property type="entry name" value="MBD"/>
    <property type="match status" value="1"/>
</dbReference>
<keyword evidence="17" id="KW-1185">Reference proteome</keyword>
<feature type="compositionally biased region" description="Low complexity" evidence="13">
    <location>
        <begin position="240"/>
        <end position="263"/>
    </location>
</feature>
<feature type="region of interest" description="Disordered" evidence="13">
    <location>
        <begin position="458"/>
        <end position="478"/>
    </location>
</feature>
<feature type="compositionally biased region" description="Polar residues" evidence="13">
    <location>
        <begin position="669"/>
        <end position="688"/>
    </location>
</feature>
<comment type="subcellular location">
    <subcellularLocation>
        <location evidence="1">Nucleus</location>
    </subcellularLocation>
</comment>
<keyword evidence="9" id="KW-0238">DNA-binding</keyword>
<feature type="compositionally biased region" description="Low complexity" evidence="13">
    <location>
        <begin position="8"/>
        <end position="29"/>
    </location>
</feature>
<dbReference type="GeneTree" id="ENSGT00940000155359"/>
<evidence type="ECO:0000256" key="4">
    <source>
        <dbReference type="ARBA" id="ARBA00022771"/>
    </source>
</evidence>
<sequence>MESGERLPSSAASSTTPTSSSTPSVASVVSKGGLSTGVASLSSTINPCGHLFRTAGDQPFNLSTVSSAFPMVSHPVFGLHSASSGHSEFGGLGTLGTPTALAAHPQLASFPGAEWWRTTDTHTRTGATFFPPLLGIPPLFAPPAQNHDSPSFHSRTSGKSNRNGPEKGVNGSINGSNTSSVIGINTSVLSTTASSSMGQTKSTSSGGGNRKCNQEQSKNQPLDARVDKIKDKKPRKKAMESSSNSDSDSGTSSDTSSEGISSSDSDDLEEDEEEEQSIEESEDDDSDSESEAQHKSNNQVLLHGISDPKADGQKATEKAQEKRIHQPLPLASESQTHSFQSQQKQPQVLSQQLPFIFQSSQAKEESVNKHTSVIQSTGLVSNVKPLSLVNQAKKETYMKLIVPSPDVLKAGNKNTSEESSSLTSELKSKREQYKQAFPSQLKKQESSKSLKKVIAALSNPKATSSSPAHPKQTLENNHPNPFLTNALLGNHQPNGVIQSVIQEAPLALTTKTKMQSKINENIAAASSTPFSSPVNLSTSGRRTPGIQTPVMPSASPILHSQGKEKAVSNNVNPVKTQHHSHPAKSLVEQFRGTDSDIPSSKDSEDSNEDEEEDDEEEDEEDDEDDESDDSQSESDSNSESDTEGSEEEDDDDKDQDESDSDTEGEKTSMKLNKTTSSVKSPSMSLTAHSTPRNLHIAKAPGSAPAALCSESQSPAFLGTSSSTLTSSPHSGTSKRRRVTDERELRIPLEYGWQRETRIRNFGGRLQGEVAYYAPCGKKLRQYPEVIKYLSRNGIMDISRDNFSFSAKIRVGDFYEARDGPQGMQWCLLKEEDVIPRIRAMEGRRGRPPNPDRQRAREESRMRRRKGRPPNVGNAEFLDNADAKLLRKLQAQEIARQAAQIKLLRKLQKQEQARVAKEAKKQQAIMAAEEKRKQKEQIKIMKQQEKIKRIQQIRMEKELRAQRICVHDFLFKEKERLKQEKRDEKRLNKERKLEQRRLELEMAKELKKPNEDMCLADQKPLPELPRIPGLVLSGSTFSDCLMVVQFLRNFGKVLGFDVNIDVPNLSVLQEGLLNIGDSMGEVQDLLVRLLSAAVCDPGLITGYKAKTALGEHLLNVGVNRDNVSEILQIFMEAHCGQTELTESLKTKAFQAHTPAQKASVLAFLINELACSKSVVSEIDKNIDYMSNLRRDKWVVEGKLRKLRIIHAKKTGKRDTSGGIDLGEEQHPLGTPTPGRKRRRKGGDSDYDDDDDDDSDDQGDEDDEDEEDKEDKKGKKADICEDEVMKFRLILRQLELHNIFLKTEFGVRWIWI</sequence>
<evidence type="ECO:0000313" key="16">
    <source>
        <dbReference type="Ensembl" id="ENSNLEP00000036997.1"/>
    </source>
</evidence>
<feature type="compositionally biased region" description="Basic and acidic residues" evidence="13">
    <location>
        <begin position="840"/>
        <end position="860"/>
    </location>
</feature>
<evidence type="ECO:0000256" key="10">
    <source>
        <dbReference type="ARBA" id="ARBA00023163"/>
    </source>
</evidence>
<proteinExistence type="inferred from homology"/>
<dbReference type="InterPro" id="IPR001739">
    <property type="entry name" value="Methyl_CpG_DNA-bd"/>
</dbReference>
<keyword evidence="5" id="KW-0862">Zinc</keyword>
<feature type="region of interest" description="Disordered" evidence="13">
    <location>
        <begin position="718"/>
        <end position="739"/>
    </location>
</feature>
<accession>A0A2I3H0K3</accession>
<feature type="compositionally biased region" description="Polar residues" evidence="13">
    <location>
        <begin position="460"/>
        <end position="478"/>
    </location>
</feature>
<feature type="region of interest" description="Disordered" evidence="13">
    <location>
        <begin position="527"/>
        <end position="688"/>
    </location>
</feature>
<feature type="region of interest" description="Disordered" evidence="13">
    <location>
        <begin position="840"/>
        <end position="872"/>
    </location>
</feature>
<evidence type="ECO:0000256" key="11">
    <source>
        <dbReference type="ARBA" id="ARBA00023242"/>
    </source>
</evidence>
<evidence type="ECO:0000256" key="6">
    <source>
        <dbReference type="ARBA" id="ARBA00023015"/>
    </source>
</evidence>
<dbReference type="Ensembl" id="ENSNLET00000056319.1">
    <property type="protein sequence ID" value="ENSNLEP00000036997.1"/>
    <property type="gene ID" value="ENSNLEG00000001067.2"/>
</dbReference>
<dbReference type="GO" id="GO:0000785">
    <property type="term" value="C:chromatin"/>
    <property type="evidence" value="ECO:0007669"/>
    <property type="project" value="TreeGrafter"/>
</dbReference>
<dbReference type="FunFam" id="3.30.890.10:FF:000002">
    <property type="entry name" value="Bromodomain adjacent to zinc finger domain protein 2B"/>
    <property type="match status" value="1"/>
</dbReference>
<feature type="domain" description="MBD" evidence="15">
    <location>
        <begin position="738"/>
        <end position="809"/>
    </location>
</feature>
<dbReference type="Pfam" id="PF02791">
    <property type="entry name" value="DDT"/>
    <property type="match status" value="1"/>
</dbReference>
<reference evidence="16" key="3">
    <citation type="submission" date="2025-09" db="UniProtKB">
        <authorList>
            <consortium name="Ensembl"/>
        </authorList>
    </citation>
    <scope>IDENTIFICATION</scope>
</reference>
<feature type="compositionally biased region" description="Polar residues" evidence="13">
    <location>
        <begin position="527"/>
        <end position="541"/>
    </location>
</feature>
<feature type="compositionally biased region" description="Low complexity" evidence="13">
    <location>
        <begin position="334"/>
        <end position="347"/>
    </location>
</feature>